<evidence type="ECO:0000313" key="3">
    <source>
        <dbReference type="Proteomes" id="UP000305778"/>
    </source>
</evidence>
<evidence type="ECO:0000256" key="1">
    <source>
        <dbReference type="SAM" id="MobiDB-lite"/>
    </source>
</evidence>
<feature type="compositionally biased region" description="Basic and acidic residues" evidence="1">
    <location>
        <begin position="54"/>
        <end position="65"/>
    </location>
</feature>
<feature type="region of interest" description="Disordered" evidence="1">
    <location>
        <begin position="54"/>
        <end position="96"/>
    </location>
</feature>
<accession>A0A4V5MZP4</accession>
<sequence>MSLQEELDTVQHRLNDLLRCVSRLEQQVGGSLDMRRVRADATRLGESMALLRESAPKEAARERPEMVTIPDAPYDPKMWAGERDDEGLGSPYRHAP</sequence>
<dbReference type="EMBL" id="SUMC01000026">
    <property type="protein sequence ID" value="TKA08939.1"/>
    <property type="molecule type" value="Genomic_DNA"/>
</dbReference>
<comment type="caution">
    <text evidence="2">The sequence shown here is derived from an EMBL/GenBank/DDBJ whole genome shotgun (WGS) entry which is preliminary data.</text>
</comment>
<gene>
    <name evidence="2" type="ORF">FCI23_25510</name>
</gene>
<protein>
    <submittedName>
        <fullName evidence="2">Uncharacterized protein</fullName>
    </submittedName>
</protein>
<evidence type="ECO:0000313" key="2">
    <source>
        <dbReference type="EMBL" id="TKA08939.1"/>
    </source>
</evidence>
<dbReference type="OrthoDB" id="5194954at2"/>
<organism evidence="2 3">
    <name type="scientific">Actinacidiphila oryziradicis</name>
    <dbReference type="NCBI Taxonomy" id="2571141"/>
    <lineage>
        <taxon>Bacteria</taxon>
        <taxon>Bacillati</taxon>
        <taxon>Actinomycetota</taxon>
        <taxon>Actinomycetes</taxon>
        <taxon>Kitasatosporales</taxon>
        <taxon>Streptomycetaceae</taxon>
        <taxon>Actinacidiphila</taxon>
    </lineage>
</organism>
<dbReference type="RefSeq" id="WP_136726267.1">
    <property type="nucleotide sequence ID" value="NZ_SUMC01000026.1"/>
</dbReference>
<keyword evidence="3" id="KW-1185">Reference proteome</keyword>
<dbReference type="AlphaFoldDB" id="A0A4V5MZP4"/>
<proteinExistence type="predicted"/>
<reference evidence="2 3" key="1">
    <citation type="submission" date="2019-04" db="EMBL/GenBank/DDBJ databases">
        <title>Streptomyces oryziradicis sp. nov., a novel actinomycete isolated from rhizosphere soil of rice (Oryza sativa L.).</title>
        <authorList>
            <person name="Li C."/>
        </authorList>
    </citation>
    <scope>NUCLEOTIDE SEQUENCE [LARGE SCALE GENOMIC DNA]</scope>
    <source>
        <strain evidence="2 3">NEAU-C40</strain>
    </source>
</reference>
<dbReference type="Proteomes" id="UP000305778">
    <property type="component" value="Unassembled WGS sequence"/>
</dbReference>
<name>A0A4V5MZP4_9ACTN</name>